<evidence type="ECO:0000256" key="6">
    <source>
        <dbReference type="ARBA" id="ARBA00023163"/>
    </source>
</evidence>
<dbReference type="InterPro" id="IPR001628">
    <property type="entry name" value="Znf_hrmn_rcpt"/>
</dbReference>
<dbReference type="GO" id="GO:0003700">
    <property type="term" value="F:DNA-binding transcription factor activity"/>
    <property type="evidence" value="ECO:0007669"/>
    <property type="project" value="InterPro"/>
</dbReference>
<dbReference type="PRINTS" id="PR00398">
    <property type="entry name" value="STRDHORMONER"/>
</dbReference>
<evidence type="ECO:0000256" key="1">
    <source>
        <dbReference type="ARBA" id="ARBA00022723"/>
    </source>
</evidence>
<dbReference type="GO" id="GO:0043565">
    <property type="term" value="F:sequence-specific DNA binding"/>
    <property type="evidence" value="ECO:0007669"/>
    <property type="project" value="InterPro"/>
</dbReference>
<evidence type="ECO:0000259" key="11">
    <source>
        <dbReference type="PROSITE" id="PS51843"/>
    </source>
</evidence>
<evidence type="ECO:0000256" key="4">
    <source>
        <dbReference type="ARBA" id="ARBA00023015"/>
    </source>
</evidence>
<dbReference type="PANTHER" id="PTHR24082">
    <property type="entry name" value="NUCLEAR HORMONE RECEPTOR"/>
    <property type="match status" value="1"/>
</dbReference>
<dbReference type="PROSITE" id="PS51030">
    <property type="entry name" value="NUCLEAR_REC_DBD_2"/>
    <property type="match status" value="1"/>
</dbReference>
<dbReference type="CDD" id="cd06916">
    <property type="entry name" value="NR_DBD_like"/>
    <property type="match status" value="1"/>
</dbReference>
<feature type="region of interest" description="Disordered" evidence="9">
    <location>
        <begin position="133"/>
        <end position="157"/>
    </location>
</feature>
<organism evidence="12 13">
    <name type="scientific">Dreissena polymorpha</name>
    <name type="common">Zebra mussel</name>
    <name type="synonym">Mytilus polymorpha</name>
    <dbReference type="NCBI Taxonomy" id="45954"/>
    <lineage>
        <taxon>Eukaryota</taxon>
        <taxon>Metazoa</taxon>
        <taxon>Spiralia</taxon>
        <taxon>Lophotrochozoa</taxon>
        <taxon>Mollusca</taxon>
        <taxon>Bivalvia</taxon>
        <taxon>Autobranchia</taxon>
        <taxon>Heteroconchia</taxon>
        <taxon>Euheterodonta</taxon>
        <taxon>Imparidentia</taxon>
        <taxon>Neoheterodontei</taxon>
        <taxon>Myida</taxon>
        <taxon>Dreissenoidea</taxon>
        <taxon>Dreissenidae</taxon>
        <taxon>Dreissena</taxon>
    </lineage>
</organism>
<keyword evidence="4" id="KW-0805">Transcription regulation</keyword>
<protein>
    <recommendedName>
        <fullName evidence="14">Nuclear receptor</fullName>
    </recommendedName>
</protein>
<dbReference type="InterPro" id="IPR035500">
    <property type="entry name" value="NHR-like_dom_sf"/>
</dbReference>
<evidence type="ECO:0000256" key="7">
    <source>
        <dbReference type="ARBA" id="ARBA00023170"/>
    </source>
</evidence>
<dbReference type="Gene3D" id="3.30.50.10">
    <property type="entry name" value="Erythroid Transcription Factor GATA-1, subunit A"/>
    <property type="match status" value="1"/>
</dbReference>
<feature type="compositionally biased region" description="Basic residues" evidence="9">
    <location>
        <begin position="136"/>
        <end position="149"/>
    </location>
</feature>
<feature type="domain" description="Nuclear receptor" evidence="10">
    <location>
        <begin position="162"/>
        <end position="237"/>
    </location>
</feature>
<dbReference type="InterPro" id="IPR050234">
    <property type="entry name" value="Nuclear_hormone_rcpt_NR1"/>
</dbReference>
<reference evidence="12" key="2">
    <citation type="submission" date="2020-11" db="EMBL/GenBank/DDBJ databases">
        <authorList>
            <person name="McCartney M.A."/>
            <person name="Auch B."/>
            <person name="Kono T."/>
            <person name="Mallez S."/>
            <person name="Becker A."/>
            <person name="Gohl D.M."/>
            <person name="Silverstein K.A.T."/>
            <person name="Koren S."/>
            <person name="Bechman K.B."/>
            <person name="Herman A."/>
            <person name="Abrahante J.E."/>
            <person name="Garbe J."/>
        </authorList>
    </citation>
    <scope>NUCLEOTIDE SEQUENCE</scope>
    <source>
        <strain evidence="12">Duluth1</strain>
        <tissue evidence="12">Whole animal</tissue>
    </source>
</reference>
<evidence type="ECO:0000256" key="8">
    <source>
        <dbReference type="ARBA" id="ARBA00023242"/>
    </source>
</evidence>
<gene>
    <name evidence="12" type="ORF">DPMN_006776</name>
</gene>
<comment type="caution">
    <text evidence="12">The sequence shown here is derived from an EMBL/GenBank/DDBJ whole genome shotgun (WGS) entry which is preliminary data.</text>
</comment>
<dbReference type="Pfam" id="PF00105">
    <property type="entry name" value="zf-C4"/>
    <property type="match status" value="1"/>
</dbReference>
<proteinExistence type="predicted"/>
<dbReference type="InterPro" id="IPR001723">
    <property type="entry name" value="Nuclear_hrmn_rcpt"/>
</dbReference>
<evidence type="ECO:0000256" key="9">
    <source>
        <dbReference type="SAM" id="MobiDB-lite"/>
    </source>
</evidence>
<feature type="domain" description="NR LBD" evidence="11">
    <location>
        <begin position="366"/>
        <end position="637"/>
    </location>
</feature>
<evidence type="ECO:0000256" key="2">
    <source>
        <dbReference type="ARBA" id="ARBA00022771"/>
    </source>
</evidence>
<dbReference type="SUPFAM" id="SSF57716">
    <property type="entry name" value="Glucocorticoid receptor-like (DNA-binding domain)"/>
    <property type="match status" value="1"/>
</dbReference>
<dbReference type="PRINTS" id="PR00047">
    <property type="entry name" value="STROIDFINGER"/>
</dbReference>
<evidence type="ECO:0000313" key="12">
    <source>
        <dbReference type="EMBL" id="KAH3882831.1"/>
    </source>
</evidence>
<accession>A0A9D4MUN3</accession>
<evidence type="ECO:0000256" key="3">
    <source>
        <dbReference type="ARBA" id="ARBA00022833"/>
    </source>
</evidence>
<keyword evidence="13" id="KW-1185">Reference proteome</keyword>
<evidence type="ECO:0000259" key="10">
    <source>
        <dbReference type="PROSITE" id="PS51030"/>
    </source>
</evidence>
<dbReference type="GO" id="GO:0008270">
    <property type="term" value="F:zinc ion binding"/>
    <property type="evidence" value="ECO:0007669"/>
    <property type="project" value="UniProtKB-KW"/>
</dbReference>
<evidence type="ECO:0000313" key="13">
    <source>
        <dbReference type="Proteomes" id="UP000828390"/>
    </source>
</evidence>
<keyword evidence="1" id="KW-0479">Metal-binding</keyword>
<dbReference type="EMBL" id="JAIWYP010000001">
    <property type="protein sequence ID" value="KAH3882831.1"/>
    <property type="molecule type" value="Genomic_DNA"/>
</dbReference>
<name>A0A9D4MUN3_DREPO</name>
<keyword evidence="5" id="KW-0238">DNA-binding</keyword>
<dbReference type="Gene3D" id="1.10.565.10">
    <property type="entry name" value="Retinoid X Receptor"/>
    <property type="match status" value="1"/>
</dbReference>
<dbReference type="SMART" id="SM00399">
    <property type="entry name" value="ZnF_C4"/>
    <property type="match status" value="1"/>
</dbReference>
<keyword evidence="8" id="KW-0539">Nucleus</keyword>
<keyword evidence="6" id="KW-0804">Transcription</keyword>
<dbReference type="Proteomes" id="UP000828390">
    <property type="component" value="Unassembled WGS sequence"/>
</dbReference>
<dbReference type="SUPFAM" id="SSF48508">
    <property type="entry name" value="Nuclear receptor ligand-binding domain"/>
    <property type="match status" value="1"/>
</dbReference>
<evidence type="ECO:0000256" key="5">
    <source>
        <dbReference type="ARBA" id="ARBA00023125"/>
    </source>
</evidence>
<evidence type="ECO:0008006" key="14">
    <source>
        <dbReference type="Google" id="ProtNLM"/>
    </source>
</evidence>
<keyword evidence="7" id="KW-0675">Receptor</keyword>
<sequence>MISPSFIKTEPQDYAEYGQVPVGGASDSFEGLIQQAMKIEHGLDYEDFNSDYSFTHYVSSPYYEHTISNTYNFSGYAVEKQEASFTWDSTASPYRKSSFTDDHYRADKQRLMDLMDQSMDDLVVPDIGESLEMTSSRKRKTGGSKRAHRGSSGASSYTSIPLPPCKVCNGVATGYHFGVITCEACKAFFRRALIHQHNYKCIKDDNCVITDKKLGNCSACRLKKCIELGMSKGGVRRGRYSIAIRTQAILEAKAREASDVVSTAVKRQRLDDTVIEEITSMDDDGFSFDVFDGLLSVSQLGRNHLSDSSDGNSRSVNLDDVTAMASDDGQNTSIDDGVSATSYSPQMSPTIYVEMEEVPVYQQNPELELLIDAIMSCQEAVYPNLKKQYTNALQEVQYKIFAEYTQKEAVFGELISGRVSTEEFQQIFAETGLDLDDRLSLFNKKGRSMEETIAQYVNFAKLVPGFKTLNPKDVAKLLKASHFEFWMMGNFMLYNNQLGVTSSWDGSLKSTKAECCKFFDADLMDNMFNMAEKMQAMRYTLEEIALIRLIVLTYTDRCPLIESHKIATLQEKFLECLQYYISKTYKNPTRRLCQICDQLLSMRNVSHQNVLANKKFLTEWDFIMHDYPLWREMLSYDGES</sequence>
<dbReference type="InterPro" id="IPR013088">
    <property type="entry name" value="Znf_NHR/GATA"/>
</dbReference>
<dbReference type="SMART" id="SM00430">
    <property type="entry name" value="HOLI"/>
    <property type="match status" value="1"/>
</dbReference>
<reference evidence="12" key="1">
    <citation type="journal article" date="2019" name="bioRxiv">
        <title>The Genome of the Zebra Mussel, Dreissena polymorpha: A Resource for Invasive Species Research.</title>
        <authorList>
            <person name="McCartney M.A."/>
            <person name="Auch B."/>
            <person name="Kono T."/>
            <person name="Mallez S."/>
            <person name="Zhang Y."/>
            <person name="Obille A."/>
            <person name="Becker A."/>
            <person name="Abrahante J.E."/>
            <person name="Garbe J."/>
            <person name="Badalamenti J.P."/>
            <person name="Herman A."/>
            <person name="Mangelson H."/>
            <person name="Liachko I."/>
            <person name="Sullivan S."/>
            <person name="Sone E.D."/>
            <person name="Koren S."/>
            <person name="Silverstein K.A.T."/>
            <person name="Beckman K.B."/>
            <person name="Gohl D.M."/>
        </authorList>
    </citation>
    <scope>NUCLEOTIDE SEQUENCE</scope>
    <source>
        <strain evidence="12">Duluth1</strain>
        <tissue evidence="12">Whole animal</tissue>
    </source>
</reference>
<keyword evidence="3" id="KW-0862">Zinc</keyword>
<dbReference type="InterPro" id="IPR000536">
    <property type="entry name" value="Nucl_hrmn_rcpt_lig-bd"/>
</dbReference>
<dbReference type="AlphaFoldDB" id="A0A9D4MUN3"/>
<dbReference type="PROSITE" id="PS51843">
    <property type="entry name" value="NR_LBD"/>
    <property type="match status" value="1"/>
</dbReference>
<dbReference type="Pfam" id="PF00104">
    <property type="entry name" value="Hormone_recep"/>
    <property type="match status" value="1"/>
</dbReference>
<keyword evidence="2" id="KW-0863">Zinc-finger</keyword>
<dbReference type="OrthoDB" id="6058386at2759"/>